<dbReference type="Proteomes" id="UP000310039">
    <property type="component" value="Unassembled WGS sequence"/>
</dbReference>
<accession>A0A4S9Y3I1</accession>
<sequence>MVTVQDADPSLLGMPTEVLSMIVGLAGSEAFPALRLTNKYLCAVANKPFATLHFSERKHVQSLHSMDALVEITAHAFFAIFVKKVIVSAFRPEPESPEVYRVTCRWCTRPLDDRRCVDPAPRHLPLATEQFIEKLDAVFSNIARTSHSVFIGICGDPLGCYGSKGYATCVDLVQDSQQSTDHSELHFLSYCLGKTFGQIQEATQKSGCEIQGVKIELLGRILSDLRYRYLKSDIDALMKRLVVSLSKPLSLDLSLESCKHVEQLKYDHKTGAMDLSGLEFGSRFLNYTGHLGDVLSCLSAPRMTVINIQDCRFDRSEHLKILFSSTLERLTLQTVFLETGHFERNLWGSLLAKLSGLKGLKCFDIRHAIYHLEREEDDGHWLQLPIGRYKFKKNSPCWHGGFHLALSTDQDGGIILADEGGLSAQLKALGETVAQMEVDKIAEIRRDGFIRTDIIGIPKDVESDEDEEEAEDGDENEVAGQIEEESEGNDDDDEYEDED</sequence>
<evidence type="ECO:0000256" key="1">
    <source>
        <dbReference type="SAM" id="MobiDB-lite"/>
    </source>
</evidence>
<gene>
    <name evidence="2" type="ORF">D6C84_02530</name>
</gene>
<dbReference type="AlphaFoldDB" id="A0A4S9Y3I1"/>
<name>A0A4S9Y3I1_AURPU</name>
<reference evidence="2 3" key="1">
    <citation type="submission" date="2018-10" db="EMBL/GenBank/DDBJ databases">
        <title>Fifty Aureobasidium pullulans genomes reveal a recombining polyextremotolerant generalist.</title>
        <authorList>
            <person name="Gostincar C."/>
            <person name="Turk M."/>
            <person name="Zajc J."/>
            <person name="Gunde-Cimerman N."/>
        </authorList>
    </citation>
    <scope>NUCLEOTIDE SEQUENCE [LARGE SCALE GENOMIC DNA]</scope>
    <source>
        <strain evidence="2 3">EXF-3403</strain>
    </source>
</reference>
<protein>
    <submittedName>
        <fullName evidence="2">Uncharacterized protein</fullName>
    </submittedName>
</protein>
<organism evidence="2 3">
    <name type="scientific">Aureobasidium pullulans</name>
    <name type="common">Black yeast</name>
    <name type="synonym">Pullularia pullulans</name>
    <dbReference type="NCBI Taxonomy" id="5580"/>
    <lineage>
        <taxon>Eukaryota</taxon>
        <taxon>Fungi</taxon>
        <taxon>Dikarya</taxon>
        <taxon>Ascomycota</taxon>
        <taxon>Pezizomycotina</taxon>
        <taxon>Dothideomycetes</taxon>
        <taxon>Dothideomycetidae</taxon>
        <taxon>Dothideales</taxon>
        <taxon>Saccotheciaceae</taxon>
        <taxon>Aureobasidium</taxon>
    </lineage>
</organism>
<evidence type="ECO:0000313" key="3">
    <source>
        <dbReference type="Proteomes" id="UP000310039"/>
    </source>
</evidence>
<comment type="caution">
    <text evidence="2">The sequence shown here is derived from an EMBL/GenBank/DDBJ whole genome shotgun (WGS) entry which is preliminary data.</text>
</comment>
<proteinExistence type="predicted"/>
<dbReference type="EMBL" id="QZBT01000023">
    <property type="protein sequence ID" value="THZ86367.1"/>
    <property type="molecule type" value="Genomic_DNA"/>
</dbReference>
<evidence type="ECO:0000313" key="2">
    <source>
        <dbReference type="EMBL" id="THZ86367.1"/>
    </source>
</evidence>
<feature type="region of interest" description="Disordered" evidence="1">
    <location>
        <begin position="456"/>
        <end position="499"/>
    </location>
</feature>
<feature type="compositionally biased region" description="Acidic residues" evidence="1">
    <location>
        <begin position="462"/>
        <end position="499"/>
    </location>
</feature>